<dbReference type="InterPro" id="IPR006726">
    <property type="entry name" value="PHBA_efflux_AaeB/fusaric-R"/>
</dbReference>
<dbReference type="GO" id="GO:0005886">
    <property type="term" value="C:plasma membrane"/>
    <property type="evidence" value="ECO:0007669"/>
    <property type="project" value="InterPro"/>
</dbReference>
<keyword evidence="1" id="KW-1133">Transmembrane helix</keyword>
<feature type="transmembrane region" description="Helical" evidence="1">
    <location>
        <begin position="50"/>
        <end position="67"/>
    </location>
</feature>
<name>Q48402_KLEOX</name>
<accession>Q48402</accession>
<dbReference type="Pfam" id="PF04632">
    <property type="entry name" value="FUSC"/>
    <property type="match status" value="1"/>
</dbReference>
<proteinExistence type="predicted"/>
<protein>
    <submittedName>
        <fullName evidence="2">Fusaric acid detoxification protein</fullName>
    </submittedName>
</protein>
<reference evidence="2" key="1">
    <citation type="journal article" date="1991" name="J. Phytopathol.">
        <title>DNA Sequence of Genes for Detoxification of Fusaric Acid, a Wilt-inducing Agent Produced by Fusarium Species.</title>
        <authorList>
            <person name="Toyoda H."/>
            <person name="Katsuragi K."/>
            <person name="Tamai T."/>
            <person name="Ouchi S."/>
        </authorList>
    </citation>
    <scope>NUCLEOTIDE SEQUENCE</scope>
    <source>
        <strain evidence="2">HY-1</strain>
    </source>
</reference>
<sequence length="143" mass="15155">MPCSIPSGVLPPRCSPITLPWRLALNALMGTHHRLHRVANLGGRSLCRSLYRLAGTVAGAGATVLIVPTFVNTPILCSVILAGWITFCLYLSLLERTPRAYAFVLAGYTASLIGFPAVADPGTCLTSPSSGYRKSRSVSSAPR</sequence>
<dbReference type="GO" id="GO:0022857">
    <property type="term" value="F:transmembrane transporter activity"/>
    <property type="evidence" value="ECO:0007669"/>
    <property type="project" value="InterPro"/>
</dbReference>
<dbReference type="EMBL" id="D84271">
    <property type="protein sequence ID" value="BAA12296.1"/>
    <property type="molecule type" value="Genomic_DNA"/>
</dbReference>
<evidence type="ECO:0000256" key="1">
    <source>
        <dbReference type="SAM" id="Phobius"/>
    </source>
</evidence>
<reference evidence="2" key="2">
    <citation type="submission" date="1996-04" db="EMBL/GenBank/DDBJ databases">
        <authorList>
            <person name="Toyoda H."/>
        </authorList>
    </citation>
    <scope>NUCLEOTIDE SEQUENCE</scope>
    <source>
        <strain evidence="2">HY-1</strain>
    </source>
</reference>
<keyword evidence="1" id="KW-0472">Membrane</keyword>
<keyword evidence="1" id="KW-0812">Transmembrane</keyword>
<gene>
    <name evidence="2" type="primary">fdt-1</name>
</gene>
<evidence type="ECO:0000313" key="2">
    <source>
        <dbReference type="EMBL" id="BAA12296.1"/>
    </source>
</evidence>
<dbReference type="AlphaFoldDB" id="Q48402"/>
<feature type="transmembrane region" description="Helical" evidence="1">
    <location>
        <begin position="100"/>
        <end position="119"/>
    </location>
</feature>
<feature type="transmembrane region" description="Helical" evidence="1">
    <location>
        <begin position="73"/>
        <end position="93"/>
    </location>
</feature>
<organism evidence="2">
    <name type="scientific">Klebsiella oxytoca</name>
    <dbReference type="NCBI Taxonomy" id="571"/>
    <lineage>
        <taxon>Bacteria</taxon>
        <taxon>Pseudomonadati</taxon>
        <taxon>Pseudomonadota</taxon>
        <taxon>Gammaproteobacteria</taxon>
        <taxon>Enterobacterales</taxon>
        <taxon>Enterobacteriaceae</taxon>
        <taxon>Klebsiella/Raoultella group</taxon>
        <taxon>Klebsiella</taxon>
    </lineage>
</organism>